<dbReference type="KEGG" id="vg:5076388"/>
<dbReference type="GeneID" id="5076388"/>
<name>A2Q0M9_9VIRU</name>
<protein>
    <submittedName>
        <fullName evidence="1">Repeat element protein-d11.2</fullName>
    </submittedName>
</protein>
<organism evidence="1 2">
    <name type="scientific">Ichnoviriform fugitivi</name>
    <dbReference type="NCBI Taxonomy" id="265522"/>
    <lineage>
        <taxon>Viruses</taxon>
        <taxon>Viruses incertae sedis</taxon>
        <taxon>Polydnaviriformidae</taxon>
        <taxon>Ichnoviriform</taxon>
    </lineage>
</organism>
<evidence type="ECO:0000313" key="1">
    <source>
        <dbReference type="EMBL" id="BAF45744.1"/>
    </source>
</evidence>
<dbReference type="Proteomes" id="UP000204242">
    <property type="component" value="Genome"/>
</dbReference>
<dbReference type="InterPro" id="IPR021982">
    <property type="entry name" value="REEP_Ichnovirus"/>
</dbReference>
<proteinExistence type="predicted"/>
<dbReference type="RefSeq" id="YP_001031339.1">
    <property type="nucleotide sequence ID" value="NC_008995.1"/>
</dbReference>
<dbReference type="Pfam" id="PF12132">
    <property type="entry name" value="DUF3587"/>
    <property type="match status" value="1"/>
</dbReference>
<dbReference type="OrthoDB" id="20at10482"/>
<dbReference type="EMBL" id="AB291205">
    <property type="protein sequence ID" value="BAF45744.1"/>
    <property type="molecule type" value="Genomic_DNA"/>
</dbReference>
<reference evidence="1 2" key="1">
    <citation type="journal article" date="2007" name="Virology">
        <title>Shared and species-specific features among ichnovirus genomes.</title>
        <authorList>
            <person name="Tanaka K."/>
            <person name="Lapointe R."/>
            <person name="Barney W.E."/>
            <person name="Makkay A.M."/>
            <person name="Stoltz D."/>
            <person name="Cusson M."/>
            <person name="Webb B.A."/>
        </authorList>
    </citation>
    <scope>NUCLEOTIDE SEQUENCE [LARGE SCALE GENOMIC DNA]</scope>
</reference>
<accession>A2Q0M9</accession>
<sequence>MTMKPKEYTIPGLPVPSTSSARSIFQPPHINCSIVKLFKFKSNADITQPVQCNGIKRTNIVRRMLWKSSTQKLKATFLNGKRLSIQYIFDPTGLHGENVLIERDCLSPIFGGVLPVTLDRFSSISEVCSYVKTEVNLNECQDGRQAYCPCHPLFNCGEFYGIVTPVVDECLHQHFHHYCYEHVVSWFYNYLNLLVLQRESKELFNEQIAELYSLFPNDIVHFQTSSSTTSEFLLKTALEVGAAI</sequence>
<evidence type="ECO:0000313" key="2">
    <source>
        <dbReference type="Proteomes" id="UP000204242"/>
    </source>
</evidence>